<reference evidence="2" key="1">
    <citation type="journal article" date="2023" name="Mol. Biol. Evol.">
        <title>Third-Generation Sequencing Reveals the Adaptive Role of the Epigenome in Three Deep-Sea Polychaetes.</title>
        <authorList>
            <person name="Perez M."/>
            <person name="Aroh O."/>
            <person name="Sun Y."/>
            <person name="Lan Y."/>
            <person name="Juniper S.K."/>
            <person name="Young C.R."/>
            <person name="Angers B."/>
            <person name="Qian P.Y."/>
        </authorList>
    </citation>
    <scope>NUCLEOTIDE SEQUENCE</scope>
    <source>
        <strain evidence="2">R07B-5</strain>
    </source>
</reference>
<keyword evidence="1" id="KW-0472">Membrane</keyword>
<dbReference type="EMBL" id="JAODUO010000994">
    <property type="protein sequence ID" value="KAK2172076.1"/>
    <property type="molecule type" value="Genomic_DNA"/>
</dbReference>
<dbReference type="AlphaFoldDB" id="A0AAD9NKX7"/>
<proteinExistence type="predicted"/>
<evidence type="ECO:0000313" key="3">
    <source>
        <dbReference type="Proteomes" id="UP001209878"/>
    </source>
</evidence>
<feature type="transmembrane region" description="Helical" evidence="1">
    <location>
        <begin position="257"/>
        <end position="279"/>
    </location>
</feature>
<comment type="caution">
    <text evidence="2">The sequence shown here is derived from an EMBL/GenBank/DDBJ whole genome shotgun (WGS) entry which is preliminary data.</text>
</comment>
<feature type="transmembrane region" description="Helical" evidence="1">
    <location>
        <begin position="155"/>
        <end position="176"/>
    </location>
</feature>
<gene>
    <name evidence="2" type="ORF">NP493_994g00017</name>
</gene>
<feature type="transmembrane region" description="Helical" evidence="1">
    <location>
        <begin position="71"/>
        <end position="90"/>
    </location>
</feature>
<evidence type="ECO:0000313" key="2">
    <source>
        <dbReference type="EMBL" id="KAK2172076.1"/>
    </source>
</evidence>
<protein>
    <submittedName>
        <fullName evidence="2">Uncharacterized protein</fullName>
    </submittedName>
</protein>
<keyword evidence="1" id="KW-0812">Transmembrane</keyword>
<keyword evidence="1" id="KW-1133">Transmembrane helix</keyword>
<name>A0AAD9NKX7_RIDPI</name>
<sequence length="314" mass="34249">MAAACCHNCEKMTKTTAEGDEWLANTRTFSWLMAIQLLVAVCANVYLLRVTSQRRFSVHWDTFRVVLRHSSVVDLSLCVAVAGVVIWSSLVLNNDTLTVSCACYTLDQVLLAGAVVVAGGIVVCCRQAFVLVLFSDETPLLREHRFRVVNILRTVSVVAVVGLVIAALARCLLPSFEWSLCFVVGTVPPRAGYLLVVPVVVHFCLGVAFVAQAKPSEAGRKQSPSVHIDVSCEKLVEQSLLTEQDGRTGLSYSRWRCFIVEVNVGINTWLTMAAAMVMAGTLLPPPTVDTLLVMIGCTAAFSVWTSISVFLHWT</sequence>
<organism evidence="2 3">
    <name type="scientific">Ridgeia piscesae</name>
    <name type="common">Tubeworm</name>
    <dbReference type="NCBI Taxonomy" id="27915"/>
    <lineage>
        <taxon>Eukaryota</taxon>
        <taxon>Metazoa</taxon>
        <taxon>Spiralia</taxon>
        <taxon>Lophotrochozoa</taxon>
        <taxon>Annelida</taxon>
        <taxon>Polychaeta</taxon>
        <taxon>Sedentaria</taxon>
        <taxon>Canalipalpata</taxon>
        <taxon>Sabellida</taxon>
        <taxon>Siboglinidae</taxon>
        <taxon>Ridgeia</taxon>
    </lineage>
</organism>
<dbReference type="Proteomes" id="UP001209878">
    <property type="component" value="Unassembled WGS sequence"/>
</dbReference>
<keyword evidence="3" id="KW-1185">Reference proteome</keyword>
<feature type="transmembrane region" description="Helical" evidence="1">
    <location>
        <begin position="291"/>
        <end position="313"/>
    </location>
</feature>
<evidence type="ECO:0000256" key="1">
    <source>
        <dbReference type="SAM" id="Phobius"/>
    </source>
</evidence>
<feature type="transmembrane region" description="Helical" evidence="1">
    <location>
        <begin position="29"/>
        <end position="50"/>
    </location>
</feature>
<accession>A0AAD9NKX7</accession>
<feature type="transmembrane region" description="Helical" evidence="1">
    <location>
        <begin position="110"/>
        <end position="134"/>
    </location>
</feature>
<feature type="transmembrane region" description="Helical" evidence="1">
    <location>
        <begin position="191"/>
        <end position="211"/>
    </location>
</feature>